<evidence type="ECO:0000313" key="4">
    <source>
        <dbReference type="EMBL" id="RKN39516.1"/>
    </source>
</evidence>
<gene>
    <name evidence="4" type="ORF">D7294_21250</name>
</gene>
<protein>
    <submittedName>
        <fullName evidence="4">Enoyl-CoA hydratase/isomerase family protein</fullName>
    </submittedName>
</protein>
<accession>A0A3A9YWC1</accession>
<keyword evidence="5" id="KW-1185">Reference proteome</keyword>
<feature type="region of interest" description="Disordered" evidence="3">
    <location>
        <begin position="311"/>
        <end position="331"/>
    </location>
</feature>
<name>A0A3A9YWC1_9ACTN</name>
<dbReference type="GO" id="GO:0016853">
    <property type="term" value="F:isomerase activity"/>
    <property type="evidence" value="ECO:0007669"/>
    <property type="project" value="UniProtKB-KW"/>
</dbReference>
<proteinExistence type="inferred from homology"/>
<evidence type="ECO:0000256" key="1">
    <source>
        <dbReference type="ARBA" id="ARBA00005254"/>
    </source>
</evidence>
<dbReference type="RefSeq" id="WP_120682176.1">
    <property type="nucleotide sequence ID" value="NZ_RBAL01000013.1"/>
</dbReference>
<reference evidence="4 5" key="1">
    <citation type="journal article" date="2014" name="Int. J. Syst. Evol. Microbiol.">
        <title>Streptomyces hoynatensis sp. nov., isolated from deep marine sediment.</title>
        <authorList>
            <person name="Veyisoglu A."/>
            <person name="Sahin N."/>
        </authorList>
    </citation>
    <scope>NUCLEOTIDE SEQUENCE [LARGE SCALE GENOMIC DNA]</scope>
    <source>
        <strain evidence="4 5">KCTC 29097</strain>
    </source>
</reference>
<evidence type="ECO:0000256" key="3">
    <source>
        <dbReference type="SAM" id="MobiDB-lite"/>
    </source>
</evidence>
<dbReference type="CDD" id="cd06558">
    <property type="entry name" value="crotonase-like"/>
    <property type="match status" value="1"/>
</dbReference>
<dbReference type="GO" id="GO:0006635">
    <property type="term" value="P:fatty acid beta-oxidation"/>
    <property type="evidence" value="ECO:0007669"/>
    <property type="project" value="TreeGrafter"/>
</dbReference>
<dbReference type="InterPro" id="IPR018376">
    <property type="entry name" value="Enoyl-CoA_hyd/isom_CS"/>
</dbReference>
<dbReference type="EMBL" id="RBAL01000013">
    <property type="protein sequence ID" value="RKN39516.1"/>
    <property type="molecule type" value="Genomic_DNA"/>
</dbReference>
<organism evidence="4 5">
    <name type="scientific">Streptomyces hoynatensis</name>
    <dbReference type="NCBI Taxonomy" id="1141874"/>
    <lineage>
        <taxon>Bacteria</taxon>
        <taxon>Bacillati</taxon>
        <taxon>Actinomycetota</taxon>
        <taxon>Actinomycetes</taxon>
        <taxon>Kitasatosporales</taxon>
        <taxon>Streptomycetaceae</taxon>
        <taxon>Streptomyces</taxon>
    </lineage>
</organism>
<dbReference type="AlphaFoldDB" id="A0A3A9YWC1"/>
<sequence>MSLISTERQGAVLIVRFDNEPFNFLNDRVLVEYHRVLDRVEADRSLRAVVLSGTQPGIFINHFDIEELIAGAERGGVQLSPRAAAIPLRAVAGLGRIPGMGRLLDRGPTAGLRALLRFHDAVRRMRDSDATFVAAIDGHSYGGGFELALACDVRIIGDGPFYVGLLEITLDLIPGGGGSQLLTHLLGAGDTVAALLEGRLFTPAQAHQAGLAQRLVERDDVVAEALETAARLARRSPGAVRFVKQAVYQGGFGRTGRGLAMERNRFMGLASRRATLDALRAYLAFLKEQPGSGLDPAAFLSKRLPEWQGSHAANSTGFIGSSRSSQLPEGD</sequence>
<dbReference type="OrthoDB" id="9775794at2"/>
<dbReference type="SUPFAM" id="SSF52096">
    <property type="entry name" value="ClpP/crotonase"/>
    <property type="match status" value="1"/>
</dbReference>
<dbReference type="InterPro" id="IPR001753">
    <property type="entry name" value="Enoyl-CoA_hydra/iso"/>
</dbReference>
<dbReference type="InterPro" id="IPR029045">
    <property type="entry name" value="ClpP/crotonase-like_dom_sf"/>
</dbReference>
<dbReference type="Proteomes" id="UP000272474">
    <property type="component" value="Unassembled WGS sequence"/>
</dbReference>
<dbReference type="PANTHER" id="PTHR11941">
    <property type="entry name" value="ENOYL-COA HYDRATASE-RELATED"/>
    <property type="match status" value="1"/>
</dbReference>
<comment type="caution">
    <text evidence="4">The sequence shown here is derived from an EMBL/GenBank/DDBJ whole genome shotgun (WGS) entry which is preliminary data.</text>
</comment>
<keyword evidence="4" id="KW-0413">Isomerase</keyword>
<comment type="similarity">
    <text evidence="1 2">Belongs to the enoyl-CoA hydratase/isomerase family.</text>
</comment>
<evidence type="ECO:0000256" key="2">
    <source>
        <dbReference type="RuleBase" id="RU003707"/>
    </source>
</evidence>
<evidence type="ECO:0000313" key="5">
    <source>
        <dbReference type="Proteomes" id="UP000272474"/>
    </source>
</evidence>
<dbReference type="PROSITE" id="PS00166">
    <property type="entry name" value="ENOYL_COA_HYDRATASE"/>
    <property type="match status" value="1"/>
</dbReference>
<dbReference type="Gene3D" id="3.90.226.10">
    <property type="entry name" value="2-enoyl-CoA Hydratase, Chain A, domain 1"/>
    <property type="match status" value="1"/>
</dbReference>
<dbReference type="Pfam" id="PF00378">
    <property type="entry name" value="ECH_1"/>
    <property type="match status" value="2"/>
</dbReference>
<dbReference type="PANTHER" id="PTHR11941:SF54">
    <property type="entry name" value="ENOYL-COA HYDRATASE, MITOCHONDRIAL"/>
    <property type="match status" value="1"/>
</dbReference>